<dbReference type="InterPro" id="IPR032465">
    <property type="entry name" value="ACMSD"/>
</dbReference>
<dbReference type="GO" id="GO:0016831">
    <property type="term" value="F:carboxy-lyase activity"/>
    <property type="evidence" value="ECO:0007669"/>
    <property type="project" value="InterPro"/>
</dbReference>
<organism evidence="3 4">
    <name type="scientific">Bacteroides stercorirosoris</name>
    <dbReference type="NCBI Taxonomy" id="871324"/>
    <lineage>
        <taxon>Bacteria</taxon>
        <taxon>Pseudomonadati</taxon>
        <taxon>Bacteroidota</taxon>
        <taxon>Bacteroidia</taxon>
        <taxon>Bacteroidales</taxon>
        <taxon>Bacteroidaceae</taxon>
        <taxon>Bacteroides</taxon>
    </lineage>
</organism>
<dbReference type="InterPro" id="IPR032466">
    <property type="entry name" value="Metal_Hydrolase"/>
</dbReference>
<name>A0A413H839_9BACE</name>
<dbReference type="CDD" id="cd01292">
    <property type="entry name" value="metallo-dependent_hydrolases"/>
    <property type="match status" value="1"/>
</dbReference>
<evidence type="ECO:0000313" key="3">
    <source>
        <dbReference type="EMBL" id="RGX79824.1"/>
    </source>
</evidence>
<evidence type="ECO:0000313" key="4">
    <source>
        <dbReference type="Proteomes" id="UP000286075"/>
    </source>
</evidence>
<dbReference type="Proteomes" id="UP000286075">
    <property type="component" value="Unassembled WGS sequence"/>
</dbReference>
<dbReference type="PANTHER" id="PTHR21240:SF19">
    <property type="entry name" value="CATALYTIC_ HYDROLASE"/>
    <property type="match status" value="1"/>
</dbReference>
<feature type="domain" description="Amidohydrolase-related" evidence="2">
    <location>
        <begin position="6"/>
        <end position="293"/>
    </location>
</feature>
<dbReference type="InterPro" id="IPR006680">
    <property type="entry name" value="Amidohydro-rel"/>
</dbReference>
<proteinExistence type="predicted"/>
<protein>
    <submittedName>
        <fullName evidence="3">Amidohydrolase</fullName>
    </submittedName>
</protein>
<gene>
    <name evidence="3" type="ORF">DXA68_06490</name>
</gene>
<dbReference type="Gene3D" id="3.20.20.140">
    <property type="entry name" value="Metal-dependent hydrolases"/>
    <property type="match status" value="1"/>
</dbReference>
<dbReference type="RefSeq" id="WP_117986942.1">
    <property type="nucleotide sequence ID" value="NZ_CABMFG010000007.1"/>
</dbReference>
<accession>A0A413H839</accession>
<keyword evidence="1" id="KW-0456">Lyase</keyword>
<evidence type="ECO:0000259" key="2">
    <source>
        <dbReference type="Pfam" id="PF04909"/>
    </source>
</evidence>
<dbReference type="AlphaFoldDB" id="A0A413H839"/>
<dbReference type="Pfam" id="PF04909">
    <property type="entry name" value="Amidohydro_2"/>
    <property type="match status" value="1"/>
</dbReference>
<dbReference type="GO" id="GO:0016787">
    <property type="term" value="F:hydrolase activity"/>
    <property type="evidence" value="ECO:0007669"/>
    <property type="project" value="UniProtKB-KW"/>
</dbReference>
<dbReference type="EMBL" id="QSCF01000007">
    <property type="protein sequence ID" value="RGX79824.1"/>
    <property type="molecule type" value="Genomic_DNA"/>
</dbReference>
<comment type="caution">
    <text evidence="3">The sequence shown here is derived from an EMBL/GenBank/DDBJ whole genome shotgun (WGS) entry which is preliminary data.</text>
</comment>
<dbReference type="SUPFAM" id="SSF51556">
    <property type="entry name" value="Metallo-dependent hydrolases"/>
    <property type="match status" value="1"/>
</dbReference>
<sequence length="307" mass="35489">MDYRIIDAHAHLWLHQDTEVDGMRIKTMEGGKSLFMGEVRQMLPPFMVDGRNTAEVFLSNMDYAQVSAAVITQEYIDGLQNDYLEEVRRQYPDRFLCCGMVDARKPGYFPHAEELIGKGFKAIKIPAQRLLLSDGRVYLTSDEMMRMFRLMEEKDVLLSVDLADGALQVGEMEEIIAECPRLRIAIGHFGMVTRPQWQEQIKLARHEQVRIESGGITWLFNDEFYPFRGAVIAIKEAASLVGMEKLMWGSDYPRTIAAITYRMSYDFILKSDLMTDEEKMLFLGENARKFYRFGNLVELPYIKNMSE</sequence>
<dbReference type="PANTHER" id="PTHR21240">
    <property type="entry name" value="2-AMINO-3-CARBOXYLMUCONATE-6-SEMIALDEHYDE DECARBOXYLASE"/>
    <property type="match status" value="1"/>
</dbReference>
<evidence type="ECO:0000256" key="1">
    <source>
        <dbReference type="ARBA" id="ARBA00023239"/>
    </source>
</evidence>
<keyword evidence="3" id="KW-0378">Hydrolase</keyword>
<reference evidence="3 4" key="1">
    <citation type="submission" date="2018-08" db="EMBL/GenBank/DDBJ databases">
        <title>A genome reference for cultivated species of the human gut microbiota.</title>
        <authorList>
            <person name="Zou Y."/>
            <person name="Xue W."/>
            <person name="Luo G."/>
        </authorList>
    </citation>
    <scope>NUCLEOTIDE SEQUENCE [LARGE SCALE GENOMIC DNA]</scope>
    <source>
        <strain evidence="3 4">OF03-9BH</strain>
    </source>
</reference>
<dbReference type="OrthoDB" id="5450317at2"/>